<proteinExistence type="predicted"/>
<feature type="domain" description="EamA" evidence="2">
    <location>
        <begin position="27"/>
        <end position="138"/>
    </location>
</feature>
<evidence type="ECO:0000256" key="1">
    <source>
        <dbReference type="SAM" id="Phobius"/>
    </source>
</evidence>
<feature type="transmembrane region" description="Helical" evidence="1">
    <location>
        <begin position="219"/>
        <end position="252"/>
    </location>
</feature>
<keyword evidence="1" id="KW-0812">Transmembrane</keyword>
<sequence length="304" mass="33730">MTWFAFTIISPILNALVNYIDKYLIEKVVEGRGIGSLIIFSALMGLPVALFILLFGPNVFSIHPKNAFLIMLNGSFYVAWVLPYLYALQKDEASVVAPLFQLSSVMAFALGFVILGEGISTPQILGCLLILLGATGLSLERGLKGFKVKYGVLVLISISCLFIALSGVIFKFIALEESFWVTSFWESLGIFLSSLILLTIKSYRYQFLHVLHKNRSKIIALNVVNETVVIVAKVTLNFATMLAPVAVVYFVAEGFQPFFVLAYGVLLSIFFPKLVNEKLEQSKILQKLLAICVMFAGTYLISFY</sequence>
<name>A0A2H0XBH6_UNCKA</name>
<dbReference type="Proteomes" id="UP000231252">
    <property type="component" value="Unassembled WGS sequence"/>
</dbReference>
<evidence type="ECO:0000313" key="3">
    <source>
        <dbReference type="EMBL" id="PIS22290.1"/>
    </source>
</evidence>
<comment type="caution">
    <text evidence="3">The sequence shown here is derived from an EMBL/GenBank/DDBJ whole genome shotgun (WGS) entry which is preliminary data.</text>
</comment>
<keyword evidence="1" id="KW-0472">Membrane</keyword>
<accession>A0A2H0XBH6</accession>
<protein>
    <recommendedName>
        <fullName evidence="2">EamA domain-containing protein</fullName>
    </recommendedName>
</protein>
<evidence type="ECO:0000259" key="2">
    <source>
        <dbReference type="Pfam" id="PF00892"/>
    </source>
</evidence>
<feature type="transmembrane region" description="Helical" evidence="1">
    <location>
        <begin position="95"/>
        <end position="115"/>
    </location>
</feature>
<gene>
    <name evidence="3" type="ORF">COT50_02715</name>
</gene>
<feature type="transmembrane region" description="Helical" evidence="1">
    <location>
        <begin position="121"/>
        <end position="139"/>
    </location>
</feature>
<feature type="transmembrane region" description="Helical" evidence="1">
    <location>
        <begin position="179"/>
        <end position="198"/>
    </location>
</feature>
<feature type="transmembrane region" description="Helical" evidence="1">
    <location>
        <begin position="67"/>
        <end position="88"/>
    </location>
</feature>
<dbReference type="SUPFAM" id="SSF103481">
    <property type="entry name" value="Multidrug resistance efflux transporter EmrE"/>
    <property type="match status" value="1"/>
</dbReference>
<reference evidence="4" key="1">
    <citation type="submission" date="2017-09" db="EMBL/GenBank/DDBJ databases">
        <title>Depth-based differentiation of microbial function through sediment-hosted aquifers and enrichment of novel symbionts in the deep terrestrial subsurface.</title>
        <authorList>
            <person name="Probst A.J."/>
            <person name="Ladd B."/>
            <person name="Jarett J.K."/>
            <person name="Geller-Mcgrath D.E."/>
            <person name="Sieber C.M.K."/>
            <person name="Emerson J.B."/>
            <person name="Anantharaman K."/>
            <person name="Thomas B.C."/>
            <person name="Malmstrom R."/>
            <person name="Stieglmeier M."/>
            <person name="Klingl A."/>
            <person name="Woyke T."/>
            <person name="Ryan C.M."/>
            <person name="Banfield J.F."/>
        </authorList>
    </citation>
    <scope>NUCLEOTIDE SEQUENCE [LARGE SCALE GENOMIC DNA]</scope>
</reference>
<dbReference type="InterPro" id="IPR037185">
    <property type="entry name" value="EmrE-like"/>
</dbReference>
<dbReference type="EMBL" id="PEYU01000062">
    <property type="protein sequence ID" value="PIS22290.1"/>
    <property type="molecule type" value="Genomic_DNA"/>
</dbReference>
<feature type="transmembrane region" description="Helical" evidence="1">
    <location>
        <begin position="284"/>
        <end position="302"/>
    </location>
</feature>
<feature type="transmembrane region" description="Helical" evidence="1">
    <location>
        <begin position="6"/>
        <end position="25"/>
    </location>
</feature>
<organism evidence="3 4">
    <name type="scientific">candidate division WWE3 bacterium CG08_land_8_20_14_0_20_41_10</name>
    <dbReference type="NCBI Taxonomy" id="1975085"/>
    <lineage>
        <taxon>Bacteria</taxon>
        <taxon>Katanobacteria</taxon>
    </lineage>
</organism>
<feature type="transmembrane region" description="Helical" evidence="1">
    <location>
        <begin position="37"/>
        <end position="55"/>
    </location>
</feature>
<dbReference type="Pfam" id="PF00892">
    <property type="entry name" value="EamA"/>
    <property type="match status" value="1"/>
</dbReference>
<dbReference type="InterPro" id="IPR000620">
    <property type="entry name" value="EamA_dom"/>
</dbReference>
<feature type="transmembrane region" description="Helical" evidence="1">
    <location>
        <begin position="258"/>
        <end position="275"/>
    </location>
</feature>
<feature type="transmembrane region" description="Helical" evidence="1">
    <location>
        <begin position="151"/>
        <end position="173"/>
    </location>
</feature>
<dbReference type="Gene3D" id="1.10.3730.20">
    <property type="match status" value="1"/>
</dbReference>
<keyword evidence="1" id="KW-1133">Transmembrane helix</keyword>
<evidence type="ECO:0000313" key="4">
    <source>
        <dbReference type="Proteomes" id="UP000231252"/>
    </source>
</evidence>
<dbReference type="GO" id="GO:0016020">
    <property type="term" value="C:membrane"/>
    <property type="evidence" value="ECO:0007669"/>
    <property type="project" value="InterPro"/>
</dbReference>
<dbReference type="AlphaFoldDB" id="A0A2H0XBH6"/>